<evidence type="ECO:0000256" key="3">
    <source>
        <dbReference type="ARBA" id="ARBA00022723"/>
    </source>
</evidence>
<dbReference type="SUPFAM" id="SSF47188">
    <property type="entry name" value="Hemerythrin-like"/>
    <property type="match status" value="1"/>
</dbReference>
<reference evidence="7 8" key="1">
    <citation type="submission" date="2012-07" db="EMBL/GenBank/DDBJ databases">
        <title>Draft genome sequence of Desulfovibrio magneticus str. Maddingley MBC34 obtained from a metagenomic sequence of a methanogenic enrichment isolated from coal-seam formation water in Victoria, Australia.</title>
        <authorList>
            <person name="Greenfield P."/>
            <person name="Hendry P."/>
            <person name="Li D."/>
            <person name="Rosewarne C.P."/>
            <person name="Tran-Dinh N."/>
            <person name="Elbourne L.D.H."/>
            <person name="Paulsen I.T."/>
            <person name="Midgley D.J."/>
        </authorList>
    </citation>
    <scope>NUCLEOTIDE SEQUENCE [LARGE SCALE GENOMIC DNA]</scope>
    <source>
        <strain evidence="8">Maddingley MBC34</strain>
    </source>
</reference>
<dbReference type="EMBL" id="ALAO01000045">
    <property type="protein sequence ID" value="EKO40813.1"/>
    <property type="molecule type" value="Genomic_DNA"/>
</dbReference>
<dbReference type="Pfam" id="PF10114">
    <property type="entry name" value="PocR"/>
    <property type="match status" value="1"/>
</dbReference>
<dbReference type="FunFam" id="3.30.70.270:FF:000001">
    <property type="entry name" value="Diguanylate cyclase domain protein"/>
    <property type="match status" value="1"/>
</dbReference>
<evidence type="ECO:0000313" key="8">
    <source>
        <dbReference type="Proteomes" id="UP000006272"/>
    </source>
</evidence>
<dbReference type="EC" id="2.7.7.65" evidence="2"/>
<dbReference type="InterPro" id="IPR012312">
    <property type="entry name" value="Hemerythrin-like"/>
</dbReference>
<proteinExistence type="inferred from homology"/>
<dbReference type="GO" id="GO:0052621">
    <property type="term" value="F:diguanylate cyclase activity"/>
    <property type="evidence" value="ECO:0007669"/>
    <property type="project" value="UniProtKB-EC"/>
</dbReference>
<dbReference type="InterPro" id="IPR035965">
    <property type="entry name" value="PAS-like_dom_sf"/>
</dbReference>
<dbReference type="InterPro" id="IPR029787">
    <property type="entry name" value="Nucleotide_cyclase"/>
</dbReference>
<dbReference type="GO" id="GO:0005886">
    <property type="term" value="C:plasma membrane"/>
    <property type="evidence" value="ECO:0007669"/>
    <property type="project" value="TreeGrafter"/>
</dbReference>
<dbReference type="NCBIfam" id="TIGR00254">
    <property type="entry name" value="GGDEF"/>
    <property type="match status" value="1"/>
</dbReference>
<dbReference type="AlphaFoldDB" id="K6HEA2"/>
<dbReference type="PANTHER" id="PTHR45138:SF9">
    <property type="entry name" value="DIGUANYLATE CYCLASE DGCM-RELATED"/>
    <property type="match status" value="1"/>
</dbReference>
<gene>
    <name evidence="7" type="ORF">B193_0461</name>
</gene>
<dbReference type="NCBIfam" id="TIGR02481">
    <property type="entry name" value="hemeryth_dom"/>
    <property type="match status" value="1"/>
</dbReference>
<sequence length="683" mass="77178">MVEDKGTSAPILFRRLPRIGQMRDPLASEWNLDLVERLSVHELNELIDFSQMNEIFQNYLEVVGLPVAIIDFDARVLASSKWQRVCTEFHRKNEQTLVRCLESDVILSRQMLSGKPYAIYRCYNGLTDCASPIVIAGKHLANLFIGQFFLEPPDLNYFRRQQEEFGFDKDDYFKAISEVPIVAEEKIPAILNLLSGLAHQIALQSLAEKKARAAYESVEKQVHERTRELKNSHELLQKLSSQIPGVIYQLYLSADGELRMPYVSEGVNELFEVTSDNVQDNVEALFARIHPEDVHRVKQHLLDSAQAQTVWGDQYRVLLPRQGLRWREGTACPEKLPAGGVLWHGFIQDVTERKQAEAALAETRLKLEELSITDGLTGIANRRHFDAVLAMEHARHVRTGGSLSLLLLDIDDFKLFNDNYGHVVGDECLRQVALVLARHTARPSDLAARYGGEEFACILPETDARTAVAVAEGIRRDILAQAIAHKGSRAANCVTVSVGVVTVKCSPGMRVEDIIVLADKSLYCAKSNGRNRVERAEVVFRAEDAPRSIERRFVKLVWDESFCCHNALIDAQHLSLFQLSNDLIDSESADGSPEEVSRVVGKLLDEVVRHFHDEEQILKAVGFPELEEHADEHARLVEKGVLLLQQHQGGALCFGEVFQFLVYEVIQNHMLGLDREYFPYIRE</sequence>
<name>K6HEA2_9BACT</name>
<dbReference type="PROSITE" id="PS00550">
    <property type="entry name" value="HEMERYTHRINS"/>
    <property type="match status" value="1"/>
</dbReference>
<dbReference type="GO" id="GO:0046872">
    <property type="term" value="F:metal ion binding"/>
    <property type="evidence" value="ECO:0007669"/>
    <property type="project" value="UniProtKB-KW"/>
</dbReference>
<dbReference type="Pfam" id="PF01814">
    <property type="entry name" value="Hemerythrin"/>
    <property type="match status" value="1"/>
</dbReference>
<dbReference type="GO" id="GO:1902201">
    <property type="term" value="P:negative regulation of bacterial-type flagellum-dependent cell motility"/>
    <property type="evidence" value="ECO:0007669"/>
    <property type="project" value="TreeGrafter"/>
</dbReference>
<dbReference type="Gene3D" id="1.20.120.50">
    <property type="entry name" value="Hemerythrin-like"/>
    <property type="match status" value="1"/>
</dbReference>
<dbReference type="SMART" id="SM00267">
    <property type="entry name" value="GGDEF"/>
    <property type="match status" value="1"/>
</dbReference>
<dbReference type="PATRIC" id="fig|1206767.3.peg.433"/>
<dbReference type="InterPro" id="IPR012827">
    <property type="entry name" value="Hemerythrin_metal-bd"/>
</dbReference>
<dbReference type="InterPro" id="IPR050469">
    <property type="entry name" value="Diguanylate_Cyclase"/>
</dbReference>
<dbReference type="GO" id="GO:0043709">
    <property type="term" value="P:cell adhesion involved in single-species biofilm formation"/>
    <property type="evidence" value="ECO:0007669"/>
    <property type="project" value="TreeGrafter"/>
</dbReference>
<evidence type="ECO:0000313" key="7">
    <source>
        <dbReference type="EMBL" id="EKO40813.1"/>
    </source>
</evidence>
<dbReference type="PANTHER" id="PTHR45138">
    <property type="entry name" value="REGULATORY COMPONENTS OF SENSORY TRANSDUCTION SYSTEM"/>
    <property type="match status" value="1"/>
</dbReference>
<evidence type="ECO:0000256" key="4">
    <source>
        <dbReference type="ARBA" id="ARBA00023004"/>
    </source>
</evidence>
<dbReference type="SUPFAM" id="SSF55073">
    <property type="entry name" value="Nucleotide cyclase"/>
    <property type="match status" value="1"/>
</dbReference>
<keyword evidence="3" id="KW-0479">Metal-binding</keyword>
<dbReference type="CDD" id="cd12107">
    <property type="entry name" value="Hemerythrin"/>
    <property type="match status" value="1"/>
</dbReference>
<dbReference type="InterPro" id="IPR016131">
    <property type="entry name" value="Haemerythrin_Fe_BS"/>
</dbReference>
<dbReference type="CDD" id="cd01949">
    <property type="entry name" value="GGDEF"/>
    <property type="match status" value="1"/>
</dbReference>
<evidence type="ECO:0000256" key="5">
    <source>
        <dbReference type="ARBA" id="ARBA00034247"/>
    </source>
</evidence>
<evidence type="ECO:0000259" key="6">
    <source>
        <dbReference type="PROSITE" id="PS50887"/>
    </source>
</evidence>
<dbReference type="Pfam" id="PF08447">
    <property type="entry name" value="PAS_3"/>
    <property type="match status" value="1"/>
</dbReference>
<dbReference type="Proteomes" id="UP000006272">
    <property type="component" value="Unassembled WGS sequence"/>
</dbReference>
<feature type="domain" description="GGDEF" evidence="6">
    <location>
        <begin position="401"/>
        <end position="538"/>
    </location>
</feature>
<dbReference type="Gene3D" id="3.30.70.270">
    <property type="match status" value="1"/>
</dbReference>
<comment type="similarity">
    <text evidence="1">Belongs to the hemerythrin family.</text>
</comment>
<dbReference type="PROSITE" id="PS50887">
    <property type="entry name" value="GGDEF"/>
    <property type="match status" value="1"/>
</dbReference>
<dbReference type="InterPro" id="IPR000160">
    <property type="entry name" value="GGDEF_dom"/>
</dbReference>
<protein>
    <recommendedName>
        <fullName evidence="2">diguanylate cyclase</fullName>
        <ecNumber evidence="2">2.7.7.65</ecNumber>
    </recommendedName>
</protein>
<dbReference type="InterPro" id="IPR043128">
    <property type="entry name" value="Rev_trsase/Diguanyl_cyclase"/>
</dbReference>
<dbReference type="InterPro" id="IPR035938">
    <property type="entry name" value="Hemerythrin-like_sf"/>
</dbReference>
<comment type="caution">
    <text evidence="7">The sequence shown here is derived from an EMBL/GenBank/DDBJ whole genome shotgun (WGS) entry which is preliminary data.</text>
</comment>
<organism evidence="7 8">
    <name type="scientific">Solidesulfovibrio magneticus str. Maddingley MBC34</name>
    <dbReference type="NCBI Taxonomy" id="1206767"/>
    <lineage>
        <taxon>Bacteria</taxon>
        <taxon>Pseudomonadati</taxon>
        <taxon>Thermodesulfobacteriota</taxon>
        <taxon>Desulfovibrionia</taxon>
        <taxon>Desulfovibrionales</taxon>
        <taxon>Desulfovibrionaceae</taxon>
        <taxon>Solidesulfovibrio</taxon>
    </lineage>
</organism>
<evidence type="ECO:0000256" key="1">
    <source>
        <dbReference type="ARBA" id="ARBA00010587"/>
    </source>
</evidence>
<dbReference type="Gene3D" id="3.30.450.20">
    <property type="entry name" value="PAS domain"/>
    <property type="match status" value="1"/>
</dbReference>
<dbReference type="Pfam" id="PF00990">
    <property type="entry name" value="GGDEF"/>
    <property type="match status" value="1"/>
</dbReference>
<dbReference type="InterPro" id="IPR013655">
    <property type="entry name" value="PAS_fold_3"/>
</dbReference>
<accession>K6HEA2</accession>
<comment type="catalytic activity">
    <reaction evidence="5">
        <text>2 GTP = 3',3'-c-di-GMP + 2 diphosphate</text>
        <dbReference type="Rhea" id="RHEA:24898"/>
        <dbReference type="ChEBI" id="CHEBI:33019"/>
        <dbReference type="ChEBI" id="CHEBI:37565"/>
        <dbReference type="ChEBI" id="CHEBI:58805"/>
        <dbReference type="EC" id="2.7.7.65"/>
    </reaction>
</comment>
<evidence type="ECO:0000256" key="2">
    <source>
        <dbReference type="ARBA" id="ARBA00012528"/>
    </source>
</evidence>
<dbReference type="InterPro" id="IPR018771">
    <property type="entry name" value="PocR_dom"/>
</dbReference>
<dbReference type="SUPFAM" id="SSF55785">
    <property type="entry name" value="PYP-like sensor domain (PAS domain)"/>
    <property type="match status" value="1"/>
</dbReference>
<keyword evidence="4" id="KW-0408">Iron</keyword>